<dbReference type="RefSeq" id="WP_150509471.1">
    <property type="nucleotide sequence ID" value="NZ_BMSQ01000003.1"/>
</dbReference>
<dbReference type="PANTHER" id="PTHR35010">
    <property type="entry name" value="BLL4672 PROTEIN-RELATED"/>
    <property type="match status" value="1"/>
</dbReference>
<evidence type="ECO:0000313" key="2">
    <source>
        <dbReference type="EMBL" id="MBB5101545.1"/>
    </source>
</evidence>
<dbReference type="Proteomes" id="UP000549009">
    <property type="component" value="Unassembled WGS sequence"/>
</dbReference>
<dbReference type="SMART" id="SM00530">
    <property type="entry name" value="HTH_XRE"/>
    <property type="match status" value="1"/>
</dbReference>
<dbReference type="KEGG" id="sspb:CP982_05715"/>
<dbReference type="AlphaFoldDB" id="A0A5P2X1K0"/>
<dbReference type="InterPro" id="IPR041413">
    <property type="entry name" value="MLTR_LBD"/>
</dbReference>
<dbReference type="EMBL" id="CP023690">
    <property type="protein sequence ID" value="QEV58268.1"/>
    <property type="molecule type" value="Genomic_DNA"/>
</dbReference>
<dbReference type="Gene3D" id="3.30.450.180">
    <property type="match status" value="1"/>
</dbReference>
<protein>
    <submittedName>
        <fullName evidence="2">Transcriptional regulator with XRE-family HTH domain</fullName>
    </submittedName>
    <submittedName>
        <fullName evidence="3">XRE family transcriptional regulator</fullName>
    </submittedName>
</protein>
<evidence type="ECO:0000313" key="4">
    <source>
        <dbReference type="Proteomes" id="UP000326505"/>
    </source>
</evidence>
<evidence type="ECO:0000313" key="3">
    <source>
        <dbReference type="EMBL" id="QEV58268.1"/>
    </source>
</evidence>
<accession>A0A5P2X1K0</accession>
<reference evidence="3 4" key="1">
    <citation type="submission" date="2017-09" db="EMBL/GenBank/DDBJ databases">
        <authorList>
            <person name="Lee N."/>
            <person name="Cho B.-K."/>
        </authorList>
    </citation>
    <scope>NUCLEOTIDE SEQUENCE [LARGE SCALE GENOMIC DNA]</scope>
    <source>
        <strain evidence="3 4">ATCC 27465</strain>
    </source>
</reference>
<evidence type="ECO:0000313" key="5">
    <source>
        <dbReference type="Proteomes" id="UP000549009"/>
    </source>
</evidence>
<name>A0A5P2X1K0_STRST</name>
<dbReference type="SUPFAM" id="SSF47413">
    <property type="entry name" value="lambda repressor-like DNA-binding domains"/>
    <property type="match status" value="1"/>
</dbReference>
<dbReference type="Pfam" id="PF13560">
    <property type="entry name" value="HTH_31"/>
    <property type="match status" value="1"/>
</dbReference>
<reference evidence="2 5" key="2">
    <citation type="submission" date="2020-08" db="EMBL/GenBank/DDBJ databases">
        <title>Genomic Encyclopedia of Type Strains, Phase III (KMG-III): the genomes of soil and plant-associated and newly described type strains.</title>
        <authorList>
            <person name="Whitman W."/>
        </authorList>
    </citation>
    <scope>NUCLEOTIDE SEQUENCE [LARGE SCALE GENOMIC DNA]</scope>
    <source>
        <strain evidence="2 5">CECT 3146</strain>
    </source>
</reference>
<keyword evidence="5" id="KW-1185">Reference proteome</keyword>
<dbReference type="InterPro" id="IPR001387">
    <property type="entry name" value="Cro/C1-type_HTH"/>
</dbReference>
<dbReference type="InterPro" id="IPR010982">
    <property type="entry name" value="Lambda_DNA-bd_dom_sf"/>
</dbReference>
<feature type="domain" description="HTH cro/C1-type" evidence="1">
    <location>
        <begin position="15"/>
        <end position="87"/>
    </location>
</feature>
<dbReference type="Proteomes" id="UP000326505">
    <property type="component" value="Chromosome"/>
</dbReference>
<dbReference type="CDD" id="cd00093">
    <property type="entry name" value="HTH_XRE"/>
    <property type="match status" value="1"/>
</dbReference>
<gene>
    <name evidence="3" type="ORF">CP982_05715</name>
    <name evidence="2" type="ORF">FHS40_000598</name>
</gene>
<proteinExistence type="predicted"/>
<dbReference type="Gene3D" id="1.10.260.40">
    <property type="entry name" value="lambda repressor-like DNA-binding domains"/>
    <property type="match status" value="1"/>
</dbReference>
<dbReference type="PANTHER" id="PTHR35010:SF2">
    <property type="entry name" value="BLL4672 PROTEIN"/>
    <property type="match status" value="1"/>
</dbReference>
<organism evidence="3 4">
    <name type="scientific">Streptomyces spectabilis</name>
    <dbReference type="NCBI Taxonomy" id="68270"/>
    <lineage>
        <taxon>Bacteria</taxon>
        <taxon>Bacillati</taxon>
        <taxon>Actinomycetota</taxon>
        <taxon>Actinomycetes</taxon>
        <taxon>Kitasatosporales</taxon>
        <taxon>Streptomycetaceae</taxon>
        <taxon>Streptomyces</taxon>
    </lineage>
</organism>
<evidence type="ECO:0000259" key="1">
    <source>
        <dbReference type="SMART" id="SM00530"/>
    </source>
</evidence>
<dbReference type="EMBL" id="JACHJD010000001">
    <property type="protein sequence ID" value="MBB5101545.1"/>
    <property type="molecule type" value="Genomic_DNA"/>
</dbReference>
<dbReference type="Pfam" id="PF17765">
    <property type="entry name" value="MLTR_LBD"/>
    <property type="match status" value="1"/>
</dbReference>
<dbReference type="GO" id="GO:0003677">
    <property type="term" value="F:DNA binding"/>
    <property type="evidence" value="ECO:0007669"/>
    <property type="project" value="InterPro"/>
</dbReference>
<dbReference type="OrthoDB" id="3542608at2"/>
<sequence length="285" mass="31522">MNSALAPRRTELASFLRSRRERLTPAAVGMAPGLRRRTPGLRREEVAHLAGVSITWYTWLEQGRPINVGAQILAAIATTLRLNAAERAHLFRLAEVPIPAVATTADPITPTLQTILDAITDFPAAAINSRWDMLGWNTAAAALWPRLTAPEGSRNVLWEMFTTPECCRCFVNRDIGLPHMVASFRADFARHLDDPAWTELIRSLATISPEFSRLWAAHDVAAPPTQTMTYRHPAVGDLSLSLTRMELPAVAETIVTVWTPADEDSHRRMAQLLAHPATPSLDHTH</sequence>